<dbReference type="AlphaFoldDB" id="A0A0K1PBD0"/>
<organism evidence="2 3">
    <name type="scientific">Vulgatibacter incomptus</name>
    <dbReference type="NCBI Taxonomy" id="1391653"/>
    <lineage>
        <taxon>Bacteria</taxon>
        <taxon>Pseudomonadati</taxon>
        <taxon>Myxococcota</taxon>
        <taxon>Myxococcia</taxon>
        <taxon>Myxococcales</taxon>
        <taxon>Cystobacterineae</taxon>
        <taxon>Vulgatibacteraceae</taxon>
        <taxon>Vulgatibacter</taxon>
    </lineage>
</organism>
<protein>
    <recommendedName>
        <fullName evidence="4">Lipoprotein</fullName>
    </recommendedName>
</protein>
<dbReference type="PROSITE" id="PS51257">
    <property type="entry name" value="PROKAR_LIPOPROTEIN"/>
    <property type="match status" value="1"/>
</dbReference>
<evidence type="ECO:0000313" key="2">
    <source>
        <dbReference type="EMBL" id="AKU90434.1"/>
    </source>
</evidence>
<dbReference type="RefSeq" id="WP_050724881.1">
    <property type="nucleotide sequence ID" value="NZ_CP012332.1"/>
</dbReference>
<name>A0A0K1PBD0_9BACT</name>
<feature type="chain" id="PRO_5005465589" description="Lipoprotein" evidence="1">
    <location>
        <begin position="21"/>
        <end position="149"/>
    </location>
</feature>
<gene>
    <name evidence="2" type="ORF">AKJ08_0821</name>
</gene>
<dbReference type="Proteomes" id="UP000055590">
    <property type="component" value="Chromosome"/>
</dbReference>
<reference evidence="2 3" key="1">
    <citation type="submission" date="2015-08" db="EMBL/GenBank/DDBJ databases">
        <authorList>
            <person name="Babu N.S."/>
            <person name="Beckwith C.J."/>
            <person name="Beseler K.G."/>
            <person name="Brison A."/>
            <person name="Carone J.V."/>
            <person name="Caskin T.P."/>
            <person name="Diamond M."/>
            <person name="Durham M.E."/>
            <person name="Foxe J.M."/>
            <person name="Go M."/>
            <person name="Henderson B.A."/>
            <person name="Jones I.B."/>
            <person name="McGettigan J.A."/>
            <person name="Micheletti S.J."/>
            <person name="Nasrallah M.E."/>
            <person name="Ortiz D."/>
            <person name="Piller C.R."/>
            <person name="Privatt S.R."/>
            <person name="Schneider S.L."/>
            <person name="Sharp S."/>
            <person name="Smith T.C."/>
            <person name="Stanton J.D."/>
            <person name="Ullery H.E."/>
            <person name="Wilson R.J."/>
            <person name="Serrano M.G."/>
            <person name="Buck G."/>
            <person name="Lee V."/>
            <person name="Wang Y."/>
            <person name="Carvalho R."/>
            <person name="Voegtly L."/>
            <person name="Shi R."/>
            <person name="Duckworth R."/>
            <person name="Johnson A."/>
            <person name="Loviza R."/>
            <person name="Walstead R."/>
            <person name="Shah Z."/>
            <person name="Kiflezghi M."/>
            <person name="Wade K."/>
            <person name="Ball S.L."/>
            <person name="Bradley K.W."/>
            <person name="Asai D.J."/>
            <person name="Bowman C.A."/>
            <person name="Russell D.A."/>
            <person name="Pope W.H."/>
            <person name="Jacobs-Sera D."/>
            <person name="Hendrix R.W."/>
            <person name="Hatfull G.F."/>
        </authorList>
    </citation>
    <scope>NUCLEOTIDE SEQUENCE [LARGE SCALE GENOMIC DNA]</scope>
    <source>
        <strain evidence="2 3">DSM 27710</strain>
    </source>
</reference>
<evidence type="ECO:0008006" key="4">
    <source>
        <dbReference type="Google" id="ProtNLM"/>
    </source>
</evidence>
<keyword evidence="3" id="KW-1185">Reference proteome</keyword>
<evidence type="ECO:0000256" key="1">
    <source>
        <dbReference type="SAM" id="SignalP"/>
    </source>
</evidence>
<dbReference type="EMBL" id="CP012332">
    <property type="protein sequence ID" value="AKU90434.1"/>
    <property type="molecule type" value="Genomic_DNA"/>
</dbReference>
<evidence type="ECO:0000313" key="3">
    <source>
        <dbReference type="Proteomes" id="UP000055590"/>
    </source>
</evidence>
<dbReference type="STRING" id="1391653.AKJ08_0821"/>
<keyword evidence="1" id="KW-0732">Signal</keyword>
<feature type="signal peptide" evidence="1">
    <location>
        <begin position="1"/>
        <end position="20"/>
    </location>
</feature>
<dbReference type="KEGG" id="vin:AKJ08_0821"/>
<accession>A0A0K1PBD0</accession>
<proteinExistence type="predicted"/>
<sequence>MRLHKLLSLLFAALASLAGAALLQACEGLACNDILPFEGLAAHLDLPEGVELTSAEGHAVVDGKTYEFHCETPDRGAYDGVCGLYDSVVSIRLDASKRPSTIDLSLSINGGAFTFEGPARPTYEVSEPWGKGCGHAMAGDAAIKLTPGE</sequence>